<dbReference type="Proteomes" id="UP000306409">
    <property type="component" value="Chromosome"/>
</dbReference>
<dbReference type="NCBIfam" id="TIGR02871">
    <property type="entry name" value="spore_ylbJ"/>
    <property type="match status" value="1"/>
</dbReference>
<dbReference type="OrthoDB" id="1645614at2"/>
<sequence length="442" mass="48944">MNYIKLFKFILLKESVKGNLKIFFLICFLIIAIYIYITSKRYIQTYIKKFIVPIFAVLFIIALIVYPKTVVTSASKGINLWLNVVFPSLFPFFVASQLLSKSGFINIFGIILEPIMRPLFNIPGCGSFALAMGIVSGYPVGAAITNDLRKQELVSKTEAERLLTFTNNSGPLFIMGSVAVGMFQSPKIGYLLYICHVAACVTVGLIFKHYKNNTKITKSNTKISQKLHLELQRMRNSDINTWTLFGESIKNSIYTILTIGGFIIFFSVFINILISSGIIGKVCSLVPNIVNNLGIEAKTLEGMLCGLFEITTGANLISLASANLKIKLCCISLIIGWAGFSVHTQVMSIISSSDISAKPYIIGKALQGIISAVYTYIGITIFNNWLALESTVFSNITIKYIYSWGNICLISIQNIFVISAIIIAISLLYICFISITSKKKLL</sequence>
<keyword evidence="3" id="KW-1185">Reference proteome</keyword>
<reference evidence="2 3" key="1">
    <citation type="submission" date="2020-09" db="EMBL/GenBank/DDBJ databases">
        <title>Characterization and genome sequencing of Ruminiclostridium sp. nov. MA18.</title>
        <authorList>
            <person name="Rettenmaier R."/>
            <person name="Kowollik M.-L."/>
            <person name="Liebl W."/>
            <person name="Zverlov V."/>
        </authorList>
    </citation>
    <scope>NUCLEOTIDE SEQUENCE [LARGE SCALE GENOMIC DNA]</scope>
    <source>
        <strain evidence="2 3">MA18</strain>
    </source>
</reference>
<dbReference type="Pfam" id="PF07670">
    <property type="entry name" value="Gate"/>
    <property type="match status" value="1"/>
</dbReference>
<evidence type="ECO:0000259" key="1">
    <source>
        <dbReference type="Pfam" id="PF07670"/>
    </source>
</evidence>
<name>A0A4U7JKA2_9FIRM</name>
<dbReference type="EMBL" id="CP061336">
    <property type="protein sequence ID" value="QNU65484.1"/>
    <property type="molecule type" value="Genomic_DNA"/>
</dbReference>
<dbReference type="InterPro" id="IPR011642">
    <property type="entry name" value="Gate_dom"/>
</dbReference>
<dbReference type="AlphaFoldDB" id="A0A4U7JKA2"/>
<evidence type="ECO:0000313" key="3">
    <source>
        <dbReference type="Proteomes" id="UP000306409"/>
    </source>
</evidence>
<feature type="domain" description="Nucleoside transporter/FeoB GTPase Gate" evidence="1">
    <location>
        <begin position="84"/>
        <end position="161"/>
    </location>
</feature>
<protein>
    <submittedName>
        <fullName evidence="2">Sporulation integral membrane protein YlbJ</fullName>
    </submittedName>
</protein>
<accession>A0A4U7JKA2</accession>
<proteinExistence type="predicted"/>
<evidence type="ECO:0000313" key="2">
    <source>
        <dbReference type="EMBL" id="QNU65484.1"/>
    </source>
</evidence>
<gene>
    <name evidence="2" type="primary">ylbJ</name>
    <name evidence="2" type="ORF">EHE19_011145</name>
</gene>
<dbReference type="InterPro" id="IPR014226">
    <property type="entry name" value="Spore_IM_YlbJ"/>
</dbReference>
<dbReference type="KEGG" id="rher:EHE19_011145"/>
<organism evidence="2 3">
    <name type="scientific">Ruminiclostridium herbifermentans</name>
    <dbReference type="NCBI Taxonomy" id="2488810"/>
    <lineage>
        <taxon>Bacteria</taxon>
        <taxon>Bacillati</taxon>
        <taxon>Bacillota</taxon>
        <taxon>Clostridia</taxon>
        <taxon>Eubacteriales</taxon>
        <taxon>Oscillospiraceae</taxon>
        <taxon>Ruminiclostridium</taxon>
    </lineage>
</organism>